<dbReference type="AlphaFoldDB" id="A0AAU7AZR4"/>
<evidence type="ECO:0008006" key="3">
    <source>
        <dbReference type="Google" id="ProtNLM"/>
    </source>
</evidence>
<evidence type="ECO:0000313" key="2">
    <source>
        <dbReference type="EMBL" id="XAY06892.1"/>
    </source>
</evidence>
<protein>
    <recommendedName>
        <fullName evidence="3">Secreted protein</fullName>
    </recommendedName>
</protein>
<reference evidence="2" key="1">
    <citation type="submission" date="2022-12" db="EMBL/GenBank/DDBJ databases">
        <title>Paraconexibacter alkalitolerans sp. nov. and Baekduia alba sp. nov., isolated from soil and emended description of the genera Paraconexibacter (Chun et al., 2020) and Baekduia (An et al., 2020).</title>
        <authorList>
            <person name="Vieira S."/>
            <person name="Huber K.J."/>
            <person name="Geppert A."/>
            <person name="Wolf J."/>
            <person name="Neumann-Schaal M."/>
            <person name="Muesken M."/>
            <person name="Overmann J."/>
        </authorList>
    </citation>
    <scope>NUCLEOTIDE SEQUENCE</scope>
    <source>
        <strain evidence="2">AEG42_29</strain>
    </source>
</reference>
<proteinExistence type="predicted"/>
<name>A0AAU7AZR4_9ACTN</name>
<accession>A0AAU7AZR4</accession>
<evidence type="ECO:0000256" key="1">
    <source>
        <dbReference type="SAM" id="MobiDB-lite"/>
    </source>
</evidence>
<dbReference type="KEGG" id="parq:DSM112329_03770"/>
<gene>
    <name evidence="2" type="ORF">DSM112329_03770</name>
</gene>
<feature type="region of interest" description="Disordered" evidence="1">
    <location>
        <begin position="36"/>
        <end position="64"/>
    </location>
</feature>
<dbReference type="RefSeq" id="WP_354698105.1">
    <property type="nucleotide sequence ID" value="NZ_CP114014.1"/>
</dbReference>
<organism evidence="2">
    <name type="scientific">Paraconexibacter sp. AEG42_29</name>
    <dbReference type="NCBI Taxonomy" id="2997339"/>
    <lineage>
        <taxon>Bacteria</taxon>
        <taxon>Bacillati</taxon>
        <taxon>Actinomycetota</taxon>
        <taxon>Thermoleophilia</taxon>
        <taxon>Solirubrobacterales</taxon>
        <taxon>Paraconexibacteraceae</taxon>
        <taxon>Paraconexibacter</taxon>
    </lineage>
</organism>
<dbReference type="EMBL" id="CP114014">
    <property type="protein sequence ID" value="XAY06892.1"/>
    <property type="molecule type" value="Genomic_DNA"/>
</dbReference>
<sequence>MPPLLIFFIALAIFIGFCVVASRAYPRFTNKPEIESEQELVGVGPESTKVDGSGEDAGAKVGQG</sequence>